<dbReference type="EMBL" id="CDMY01000463">
    <property type="protein sequence ID" value="CEM15007.1"/>
    <property type="molecule type" value="Genomic_DNA"/>
</dbReference>
<dbReference type="AlphaFoldDB" id="A0A0G4FLW0"/>
<evidence type="ECO:0000313" key="4">
    <source>
        <dbReference type="Proteomes" id="UP000041254"/>
    </source>
</evidence>
<gene>
    <name evidence="3" type="ORF">Vbra_9327</name>
</gene>
<name>A0A0G4FLW0_VITBC</name>
<dbReference type="VEuPathDB" id="CryptoDB:Vbra_9327"/>
<proteinExistence type="predicted"/>
<dbReference type="Proteomes" id="UP000041254">
    <property type="component" value="Unassembled WGS sequence"/>
</dbReference>
<feature type="signal peptide" evidence="2">
    <location>
        <begin position="1"/>
        <end position="18"/>
    </location>
</feature>
<protein>
    <submittedName>
        <fullName evidence="3">Uncharacterized protein</fullName>
    </submittedName>
</protein>
<keyword evidence="2" id="KW-0732">Signal</keyword>
<keyword evidence="4" id="KW-1185">Reference proteome</keyword>
<dbReference type="InParanoid" id="A0A0G4FLW0"/>
<accession>A0A0G4FLW0</accession>
<evidence type="ECO:0000256" key="2">
    <source>
        <dbReference type="SAM" id="SignalP"/>
    </source>
</evidence>
<organism evidence="3 4">
    <name type="scientific">Vitrella brassicaformis (strain CCMP3155)</name>
    <dbReference type="NCBI Taxonomy" id="1169540"/>
    <lineage>
        <taxon>Eukaryota</taxon>
        <taxon>Sar</taxon>
        <taxon>Alveolata</taxon>
        <taxon>Colpodellida</taxon>
        <taxon>Vitrellaceae</taxon>
        <taxon>Vitrella</taxon>
    </lineage>
</organism>
<reference evidence="3 4" key="1">
    <citation type="submission" date="2014-11" db="EMBL/GenBank/DDBJ databases">
        <authorList>
            <person name="Zhu J."/>
            <person name="Qi W."/>
            <person name="Song R."/>
        </authorList>
    </citation>
    <scope>NUCLEOTIDE SEQUENCE [LARGE SCALE GENOMIC DNA]</scope>
</reference>
<feature type="compositionally biased region" description="Basic and acidic residues" evidence="1">
    <location>
        <begin position="339"/>
        <end position="360"/>
    </location>
</feature>
<feature type="region of interest" description="Disordered" evidence="1">
    <location>
        <begin position="339"/>
        <end position="367"/>
    </location>
</feature>
<evidence type="ECO:0000313" key="3">
    <source>
        <dbReference type="EMBL" id="CEM15007.1"/>
    </source>
</evidence>
<sequence length="465" mass="49159">MPIALFAVFLFLAAESTAVDTGRLGSLNLGRYSSLLRHIDELTQPSHLQASQASSSTSLSTIERILTDRQGALHHTASALKDLASDSLGQGMGGSLIVKDTAAALVSLAVMHLTPDQPQQQQMTLSFLDLFTTSRQGRQGVSGNSTQLEALKAEELMAVSGRESAVNNVAGALRTSIRHVGRMDDETVNTASALRSLVGEERDHLDAAKGAAGEDIVLPNRQKALHDTARALKTFSTPSAASSSPLGGPPSHADTQLIADTAAALRSLVLLQSQPLPPASAPHNSTTSTVPSLLGLTSQQMALDDMAMAVRGLVNDHRVAEEVQNVAAALRSLTDMTRKTAETASVERKEEKREDKHRDTTAGTVKSEAAVSVPMSAASSANHAVGTTLAQTNQADQQMATHLAEQLYLAFQDKRSDIANSIITQLNKPQLLLVKAALDGLPLKDAPYMAASAVAAQRLDVLQRQ</sequence>
<evidence type="ECO:0000256" key="1">
    <source>
        <dbReference type="SAM" id="MobiDB-lite"/>
    </source>
</evidence>
<feature type="chain" id="PRO_5005189269" evidence="2">
    <location>
        <begin position="19"/>
        <end position="465"/>
    </location>
</feature>